<dbReference type="NCBIfam" id="NF006119">
    <property type="entry name" value="PRK08264.1-5"/>
    <property type="match status" value="1"/>
</dbReference>
<accession>A0A1I7B5Y9</accession>
<dbReference type="PRINTS" id="PR00081">
    <property type="entry name" value="GDHRDH"/>
</dbReference>
<evidence type="ECO:0000256" key="3">
    <source>
        <dbReference type="RuleBase" id="RU000363"/>
    </source>
</evidence>
<sequence>MKQSLAGRAVFVTGANGGLGEQFVEQALERGARKVYAAARSPRRWVDAKVQVITLDITNSGDIARAVNAASDVDLLINNAGIAPAGDSITGSEDELRRIFETNFFGTLALANAYAPVLASNGGGTLLNILSAAAWISVPTGYAASKAAMWSATNALRAALKSQRTQVIGLLVGMIDTPMTARWDVPKVSAASVVEKAYDGIADGSMEILADEATQGLKARLSVKGEELYPWMEEQLQGFVP</sequence>
<evidence type="ECO:0000256" key="1">
    <source>
        <dbReference type="ARBA" id="ARBA00006484"/>
    </source>
</evidence>
<evidence type="ECO:0000313" key="4">
    <source>
        <dbReference type="EMBL" id="SFT82524.1"/>
    </source>
</evidence>
<organism evidence="4 5">
    <name type="scientific">Paraburkholderia aspalathi</name>
    <dbReference type="NCBI Taxonomy" id="1324617"/>
    <lineage>
        <taxon>Bacteria</taxon>
        <taxon>Pseudomonadati</taxon>
        <taxon>Pseudomonadota</taxon>
        <taxon>Betaproteobacteria</taxon>
        <taxon>Burkholderiales</taxon>
        <taxon>Burkholderiaceae</taxon>
        <taxon>Paraburkholderia</taxon>
    </lineage>
</organism>
<dbReference type="Pfam" id="PF00106">
    <property type="entry name" value="adh_short"/>
    <property type="match status" value="1"/>
</dbReference>
<dbReference type="GO" id="GO:0016491">
    <property type="term" value="F:oxidoreductase activity"/>
    <property type="evidence" value="ECO:0007669"/>
    <property type="project" value="UniProtKB-KW"/>
</dbReference>
<dbReference type="PANTHER" id="PTHR44169">
    <property type="entry name" value="NADPH-DEPENDENT 1-ACYLDIHYDROXYACETONE PHOSPHATE REDUCTASE"/>
    <property type="match status" value="1"/>
</dbReference>
<dbReference type="Gene3D" id="3.40.50.720">
    <property type="entry name" value="NAD(P)-binding Rossmann-like Domain"/>
    <property type="match status" value="1"/>
</dbReference>
<reference evidence="4 5" key="1">
    <citation type="submission" date="2016-10" db="EMBL/GenBank/DDBJ databases">
        <authorList>
            <person name="de Groot N.N."/>
        </authorList>
    </citation>
    <scope>NUCLEOTIDE SEQUENCE [LARGE SCALE GENOMIC DNA]</scope>
    <source>
        <strain evidence="4 5">LMG 27731</strain>
    </source>
</reference>
<protein>
    <submittedName>
        <fullName evidence="4">Short-chain dehydrogenase</fullName>
    </submittedName>
</protein>
<name>A0A1I7B5Y9_9BURK</name>
<gene>
    <name evidence="4" type="ORF">SAMN05192563_1004199</name>
</gene>
<evidence type="ECO:0000256" key="2">
    <source>
        <dbReference type="ARBA" id="ARBA00023002"/>
    </source>
</evidence>
<dbReference type="RefSeq" id="WP_093633821.1">
    <property type="nucleotide sequence ID" value="NZ_FPBH01000004.1"/>
</dbReference>
<comment type="similarity">
    <text evidence="1 3">Belongs to the short-chain dehydrogenases/reductases (SDR) family.</text>
</comment>
<dbReference type="PRINTS" id="PR00080">
    <property type="entry name" value="SDRFAMILY"/>
</dbReference>
<dbReference type="PANTHER" id="PTHR44169:SF6">
    <property type="entry name" value="NADPH-DEPENDENT 1-ACYLDIHYDROXYACETONE PHOSPHATE REDUCTASE"/>
    <property type="match status" value="1"/>
</dbReference>
<dbReference type="OrthoDB" id="5786478at2"/>
<dbReference type="Proteomes" id="UP000198844">
    <property type="component" value="Unassembled WGS sequence"/>
</dbReference>
<dbReference type="SUPFAM" id="SSF51735">
    <property type="entry name" value="NAD(P)-binding Rossmann-fold domains"/>
    <property type="match status" value="1"/>
</dbReference>
<keyword evidence="2" id="KW-0560">Oxidoreductase</keyword>
<dbReference type="EMBL" id="FPBH01000004">
    <property type="protein sequence ID" value="SFT82524.1"/>
    <property type="molecule type" value="Genomic_DNA"/>
</dbReference>
<dbReference type="InterPro" id="IPR002347">
    <property type="entry name" value="SDR_fam"/>
</dbReference>
<dbReference type="AlphaFoldDB" id="A0A1I7B5Y9"/>
<evidence type="ECO:0000313" key="5">
    <source>
        <dbReference type="Proteomes" id="UP000198844"/>
    </source>
</evidence>
<dbReference type="InterPro" id="IPR036291">
    <property type="entry name" value="NAD(P)-bd_dom_sf"/>
</dbReference>
<proteinExistence type="inferred from homology"/>